<dbReference type="PROSITE" id="PS00086">
    <property type="entry name" value="CYTOCHROME_P450"/>
    <property type="match status" value="1"/>
</dbReference>
<keyword evidence="7 8" id="KW-0349">Heme</keyword>
<sequence>MVLGGLTLTECVFALTSALLGVRWYLKRGSNLDSIPTVGFSGPILSYITAVQYLFKGNELVQEGYDKYKGGLFKIAMLDHWEVIASGSQTIEDVRKASDSVLSFMDAVARTLQVEYTLGPEIHHNPYHVSIIRSQLTRNLGALFPDVREEIVASFNDIIPAKDEWVKYPAMETLMKIVCRTSNRIFVGAPQCRDPDYNQLNVKFTIDVVKAALVINRFPDVLKPLAGRLFTSVPGSIRRAIRHLAPIIEDRRAKLRDLGDDWNDKPNDMLMWLMEEARGDEQSTRNLALRILTVNFAAIHTSSMSFTHALYPLAANPEYARILREEVESVVATDGWTKLAMGKMHKVDSFLRESQRFDGLGVLTMQRHALKPFTFSNGQMVPTGTLLSCTSMSVHHDAENYTNADVFDPWRFSDMREGEGEAAKHQMVSTTPEFLAFGHGKHACPGRFFAANELKAMLAHVVITYDVRFEDGGAPPPNLYVGSACVPGKGHVLFRKRQV</sequence>
<dbReference type="Pfam" id="PF00067">
    <property type="entry name" value="p450"/>
    <property type="match status" value="1"/>
</dbReference>
<dbReference type="KEGG" id="hir:HETIRDRAFT_123323"/>
<evidence type="ECO:0000256" key="6">
    <source>
        <dbReference type="ARBA" id="ARBA00023033"/>
    </source>
</evidence>
<dbReference type="Proteomes" id="UP000030671">
    <property type="component" value="Unassembled WGS sequence"/>
</dbReference>
<gene>
    <name evidence="9" type="primary">cyp51</name>
    <name evidence="9" type="ORF">HETIRDRAFT_123323</name>
</gene>
<dbReference type="InParanoid" id="W4K5C7"/>
<comment type="similarity">
    <text evidence="2 8">Belongs to the cytochrome P450 family.</text>
</comment>
<dbReference type="GO" id="GO:0005506">
    <property type="term" value="F:iron ion binding"/>
    <property type="evidence" value="ECO:0007669"/>
    <property type="project" value="InterPro"/>
</dbReference>
<dbReference type="HOGENOM" id="CLU_022195_0_2_1"/>
<keyword evidence="5 7" id="KW-0408">Iron</keyword>
<feature type="binding site" description="axial binding residue" evidence="7">
    <location>
        <position position="444"/>
    </location>
    <ligand>
        <name>heme</name>
        <dbReference type="ChEBI" id="CHEBI:30413"/>
    </ligand>
    <ligandPart>
        <name>Fe</name>
        <dbReference type="ChEBI" id="CHEBI:18248"/>
    </ligandPart>
</feature>
<dbReference type="GeneID" id="20666819"/>
<protein>
    <submittedName>
        <fullName evidence="9">Cytochrome P450 monooxygenase 51</fullName>
    </submittedName>
</protein>
<dbReference type="SUPFAM" id="SSF48264">
    <property type="entry name" value="Cytochrome P450"/>
    <property type="match status" value="1"/>
</dbReference>
<dbReference type="InterPro" id="IPR017972">
    <property type="entry name" value="Cyt_P450_CS"/>
</dbReference>
<dbReference type="GO" id="GO:0020037">
    <property type="term" value="F:heme binding"/>
    <property type="evidence" value="ECO:0007669"/>
    <property type="project" value="InterPro"/>
</dbReference>
<dbReference type="PRINTS" id="PR00463">
    <property type="entry name" value="EP450I"/>
</dbReference>
<organism evidence="9 10">
    <name type="scientific">Heterobasidion irregulare (strain TC 32-1)</name>
    <dbReference type="NCBI Taxonomy" id="747525"/>
    <lineage>
        <taxon>Eukaryota</taxon>
        <taxon>Fungi</taxon>
        <taxon>Dikarya</taxon>
        <taxon>Basidiomycota</taxon>
        <taxon>Agaricomycotina</taxon>
        <taxon>Agaricomycetes</taxon>
        <taxon>Russulales</taxon>
        <taxon>Bondarzewiaceae</taxon>
        <taxon>Heterobasidion</taxon>
        <taxon>Heterobasidion annosum species complex</taxon>
    </lineage>
</organism>
<evidence type="ECO:0000256" key="2">
    <source>
        <dbReference type="ARBA" id="ARBA00010617"/>
    </source>
</evidence>
<dbReference type="CDD" id="cd11041">
    <property type="entry name" value="CYP503A1-like"/>
    <property type="match status" value="1"/>
</dbReference>
<evidence type="ECO:0000256" key="3">
    <source>
        <dbReference type="ARBA" id="ARBA00022723"/>
    </source>
</evidence>
<dbReference type="GO" id="GO:0016705">
    <property type="term" value="F:oxidoreductase activity, acting on paired donors, with incorporation or reduction of molecular oxygen"/>
    <property type="evidence" value="ECO:0007669"/>
    <property type="project" value="InterPro"/>
</dbReference>
<evidence type="ECO:0000313" key="9">
    <source>
        <dbReference type="EMBL" id="ETW81028.1"/>
    </source>
</evidence>
<evidence type="ECO:0000256" key="5">
    <source>
        <dbReference type="ARBA" id="ARBA00023004"/>
    </source>
</evidence>
<keyword evidence="4 8" id="KW-0560">Oxidoreductase</keyword>
<comment type="cofactor">
    <cofactor evidence="1 7">
        <name>heme</name>
        <dbReference type="ChEBI" id="CHEBI:30413"/>
    </cofactor>
</comment>
<name>W4K5C7_HETIT</name>
<evidence type="ECO:0000256" key="1">
    <source>
        <dbReference type="ARBA" id="ARBA00001971"/>
    </source>
</evidence>
<keyword evidence="3 7" id="KW-0479">Metal-binding</keyword>
<accession>W4K5C7</accession>
<keyword evidence="10" id="KW-1185">Reference proteome</keyword>
<dbReference type="Gene3D" id="1.10.630.10">
    <property type="entry name" value="Cytochrome P450"/>
    <property type="match status" value="1"/>
</dbReference>
<keyword evidence="6 8" id="KW-0503">Monooxygenase</keyword>
<dbReference type="AlphaFoldDB" id="W4K5C7"/>
<dbReference type="GO" id="GO:0004497">
    <property type="term" value="F:monooxygenase activity"/>
    <property type="evidence" value="ECO:0007669"/>
    <property type="project" value="UniProtKB-KW"/>
</dbReference>
<dbReference type="STRING" id="747525.W4K5C7"/>
<evidence type="ECO:0000313" key="10">
    <source>
        <dbReference type="Proteomes" id="UP000030671"/>
    </source>
</evidence>
<dbReference type="EMBL" id="KI925459">
    <property type="protein sequence ID" value="ETW81028.1"/>
    <property type="molecule type" value="Genomic_DNA"/>
</dbReference>
<dbReference type="InterPro" id="IPR036396">
    <property type="entry name" value="Cyt_P450_sf"/>
</dbReference>
<reference evidence="9 10" key="1">
    <citation type="journal article" date="2012" name="New Phytol.">
        <title>Insight into trade-off between wood decay and parasitism from the genome of a fungal forest pathogen.</title>
        <authorList>
            <person name="Olson A."/>
            <person name="Aerts A."/>
            <person name="Asiegbu F."/>
            <person name="Belbahri L."/>
            <person name="Bouzid O."/>
            <person name="Broberg A."/>
            <person name="Canback B."/>
            <person name="Coutinho P.M."/>
            <person name="Cullen D."/>
            <person name="Dalman K."/>
            <person name="Deflorio G."/>
            <person name="van Diepen L.T."/>
            <person name="Dunand C."/>
            <person name="Duplessis S."/>
            <person name="Durling M."/>
            <person name="Gonthier P."/>
            <person name="Grimwood J."/>
            <person name="Fossdal C.G."/>
            <person name="Hansson D."/>
            <person name="Henrissat B."/>
            <person name="Hietala A."/>
            <person name="Himmelstrand K."/>
            <person name="Hoffmeister D."/>
            <person name="Hogberg N."/>
            <person name="James T.Y."/>
            <person name="Karlsson M."/>
            <person name="Kohler A."/>
            <person name="Kues U."/>
            <person name="Lee Y.H."/>
            <person name="Lin Y.C."/>
            <person name="Lind M."/>
            <person name="Lindquist E."/>
            <person name="Lombard V."/>
            <person name="Lucas S."/>
            <person name="Lunden K."/>
            <person name="Morin E."/>
            <person name="Murat C."/>
            <person name="Park J."/>
            <person name="Raffaello T."/>
            <person name="Rouze P."/>
            <person name="Salamov A."/>
            <person name="Schmutz J."/>
            <person name="Solheim H."/>
            <person name="Stahlberg J."/>
            <person name="Velez H."/>
            <person name="de Vries R.P."/>
            <person name="Wiebenga A."/>
            <person name="Woodward S."/>
            <person name="Yakovlev I."/>
            <person name="Garbelotto M."/>
            <person name="Martin F."/>
            <person name="Grigoriev I.V."/>
            <person name="Stenlid J."/>
        </authorList>
    </citation>
    <scope>NUCLEOTIDE SEQUENCE [LARGE SCALE GENOMIC DNA]</scope>
    <source>
        <strain evidence="9 10">TC 32-1</strain>
    </source>
</reference>
<evidence type="ECO:0000256" key="7">
    <source>
        <dbReference type="PIRSR" id="PIRSR602401-1"/>
    </source>
</evidence>
<dbReference type="PANTHER" id="PTHR46206:SF1">
    <property type="entry name" value="P450, PUTATIVE (EUROFUNG)-RELATED"/>
    <property type="match status" value="1"/>
</dbReference>
<dbReference type="eggNOG" id="KOG0157">
    <property type="taxonomic scope" value="Eukaryota"/>
</dbReference>
<dbReference type="RefSeq" id="XP_009547708.1">
    <property type="nucleotide sequence ID" value="XM_009549413.1"/>
</dbReference>
<dbReference type="InterPro" id="IPR002401">
    <property type="entry name" value="Cyt_P450_E_grp-I"/>
</dbReference>
<proteinExistence type="inferred from homology"/>
<dbReference type="OrthoDB" id="1844152at2759"/>
<evidence type="ECO:0000256" key="4">
    <source>
        <dbReference type="ARBA" id="ARBA00023002"/>
    </source>
</evidence>
<dbReference type="PANTHER" id="PTHR46206">
    <property type="entry name" value="CYTOCHROME P450"/>
    <property type="match status" value="1"/>
</dbReference>
<evidence type="ECO:0000256" key="8">
    <source>
        <dbReference type="RuleBase" id="RU000461"/>
    </source>
</evidence>
<dbReference type="InterPro" id="IPR001128">
    <property type="entry name" value="Cyt_P450"/>
</dbReference>